<dbReference type="BioCyc" id="IAGG583356:GHAH-1081-MONOMER"/>
<dbReference type="Gene3D" id="3.30.200.20">
    <property type="entry name" value="Phosphorylase Kinase, domain 1"/>
    <property type="match status" value="1"/>
</dbReference>
<dbReference type="AlphaFoldDB" id="E0SNW6"/>
<dbReference type="PANTHER" id="PTHR12209:SF0">
    <property type="entry name" value="EKC_KEOPS COMPLEX SUBUNIT TP53RK"/>
    <property type="match status" value="1"/>
</dbReference>
<evidence type="ECO:0000256" key="3">
    <source>
        <dbReference type="ARBA" id="ARBA00022527"/>
    </source>
</evidence>
<dbReference type="PANTHER" id="PTHR12209">
    <property type="entry name" value="NON-SPECIFIC SERINE/THREONINE PROTEIN KINASE"/>
    <property type="match status" value="1"/>
</dbReference>
<dbReference type="GO" id="GO:0004674">
    <property type="term" value="F:protein serine/threonine kinase activity"/>
    <property type="evidence" value="ECO:0007669"/>
    <property type="project" value="UniProtKB-KW"/>
</dbReference>
<dbReference type="HOGENOM" id="CLU_063953_2_0_2"/>
<dbReference type="InterPro" id="IPR018934">
    <property type="entry name" value="RIO_dom"/>
</dbReference>
<evidence type="ECO:0000256" key="1">
    <source>
        <dbReference type="ARBA" id="ARBA00010630"/>
    </source>
</evidence>
<evidence type="ECO:0000256" key="8">
    <source>
        <dbReference type="ARBA" id="ARBA00022840"/>
    </source>
</evidence>
<accession>E0SNW6</accession>
<organism evidence="12 13">
    <name type="scientific">Ignisphaera aggregans (strain DSM 17230 / JCM 13409 / AQ1.S1)</name>
    <dbReference type="NCBI Taxonomy" id="583356"/>
    <lineage>
        <taxon>Archaea</taxon>
        <taxon>Thermoproteota</taxon>
        <taxon>Thermoprotei</taxon>
        <taxon>Desulfurococcales</taxon>
        <taxon>Desulfurococcaceae</taxon>
        <taxon>Ignisphaera</taxon>
    </lineage>
</organism>
<dbReference type="PROSITE" id="PS50011">
    <property type="entry name" value="PROTEIN_KINASE_DOM"/>
    <property type="match status" value="1"/>
</dbReference>
<dbReference type="GO" id="GO:0005524">
    <property type="term" value="F:ATP binding"/>
    <property type="evidence" value="ECO:0007669"/>
    <property type="project" value="UniProtKB-KW"/>
</dbReference>
<keyword evidence="5" id="KW-0819">tRNA processing</keyword>
<evidence type="ECO:0000256" key="9">
    <source>
        <dbReference type="ARBA" id="ARBA00047899"/>
    </source>
</evidence>
<comment type="similarity">
    <text evidence="1">Belongs to the protein kinase superfamily. BUD32 family.</text>
</comment>
<feature type="domain" description="Protein kinase" evidence="11">
    <location>
        <begin position="32"/>
        <end position="255"/>
    </location>
</feature>
<keyword evidence="3 12" id="KW-0723">Serine/threonine-protein kinase</keyword>
<evidence type="ECO:0000259" key="11">
    <source>
        <dbReference type="PROSITE" id="PS50011"/>
    </source>
</evidence>
<dbReference type="KEGG" id="iag:Igag_1099"/>
<dbReference type="NCBIfam" id="TIGR03724">
    <property type="entry name" value="arch_bud32"/>
    <property type="match status" value="1"/>
</dbReference>
<dbReference type="Proteomes" id="UP000001304">
    <property type="component" value="Chromosome"/>
</dbReference>
<dbReference type="NCBIfam" id="NF011460">
    <property type="entry name" value="PRK14879.1-1"/>
    <property type="match status" value="1"/>
</dbReference>
<dbReference type="STRING" id="583356.Igag_1099"/>
<keyword evidence="6" id="KW-0547">Nucleotide-binding</keyword>
<evidence type="ECO:0000256" key="10">
    <source>
        <dbReference type="ARBA" id="ARBA00048679"/>
    </source>
</evidence>
<evidence type="ECO:0000256" key="5">
    <source>
        <dbReference type="ARBA" id="ARBA00022694"/>
    </source>
</evidence>
<keyword evidence="8" id="KW-0067">ATP-binding</keyword>
<reference evidence="12 13" key="1">
    <citation type="journal article" date="2010" name="Stand. Genomic Sci.">
        <title>Complete genome sequence of Ignisphaera aggregans type strain (AQ1.S1).</title>
        <authorList>
            <person name="Goker M."/>
            <person name="Held B."/>
            <person name="Lapidus A."/>
            <person name="Nolan M."/>
            <person name="Spring S."/>
            <person name="Yasawong M."/>
            <person name="Lucas S."/>
            <person name="Glavina Del Rio T."/>
            <person name="Tice H."/>
            <person name="Cheng J.F."/>
            <person name="Goodwin L."/>
            <person name="Tapia R."/>
            <person name="Pitluck S."/>
            <person name="Liolios K."/>
            <person name="Ivanova N."/>
            <person name="Mavromatis K."/>
            <person name="Mikhailova N."/>
            <person name="Pati A."/>
            <person name="Chen A."/>
            <person name="Palaniappan K."/>
            <person name="Brambilla E."/>
            <person name="Land M."/>
            <person name="Hauser L."/>
            <person name="Chang Y.J."/>
            <person name="Jeffries C.D."/>
            <person name="Brettin T."/>
            <person name="Detter J.C."/>
            <person name="Han C."/>
            <person name="Rohde M."/>
            <person name="Sikorski J."/>
            <person name="Woyke T."/>
            <person name="Bristow J."/>
            <person name="Eisen J.A."/>
            <person name="Markowitz V."/>
            <person name="Hugenholtz P."/>
            <person name="Kyrpides N.C."/>
            <person name="Klenk H.P."/>
        </authorList>
    </citation>
    <scope>NUCLEOTIDE SEQUENCE [LARGE SCALE GENOMIC DNA]</scope>
    <source>
        <strain evidence="13">DSM 17230 / JCM 13409 / AQ1.S1</strain>
    </source>
</reference>
<dbReference type="InterPro" id="IPR022495">
    <property type="entry name" value="Bud32"/>
</dbReference>
<dbReference type="SMART" id="SM00220">
    <property type="entry name" value="S_TKc"/>
    <property type="match status" value="1"/>
</dbReference>
<dbReference type="EMBL" id="CP002098">
    <property type="protein sequence ID" value="ADM27912.1"/>
    <property type="molecule type" value="Genomic_DNA"/>
</dbReference>
<evidence type="ECO:0000256" key="2">
    <source>
        <dbReference type="ARBA" id="ARBA00012513"/>
    </source>
</evidence>
<keyword evidence="4" id="KW-0808">Transferase</keyword>
<evidence type="ECO:0000256" key="7">
    <source>
        <dbReference type="ARBA" id="ARBA00022777"/>
    </source>
</evidence>
<evidence type="ECO:0000313" key="12">
    <source>
        <dbReference type="EMBL" id="ADM27912.1"/>
    </source>
</evidence>
<evidence type="ECO:0000256" key="4">
    <source>
        <dbReference type="ARBA" id="ARBA00022679"/>
    </source>
</evidence>
<dbReference type="InterPro" id="IPR000719">
    <property type="entry name" value="Prot_kinase_dom"/>
</dbReference>
<evidence type="ECO:0000256" key="6">
    <source>
        <dbReference type="ARBA" id="ARBA00022741"/>
    </source>
</evidence>
<dbReference type="GO" id="GO:0008033">
    <property type="term" value="P:tRNA processing"/>
    <property type="evidence" value="ECO:0007669"/>
    <property type="project" value="UniProtKB-KW"/>
</dbReference>
<evidence type="ECO:0000313" key="13">
    <source>
        <dbReference type="Proteomes" id="UP000001304"/>
    </source>
</evidence>
<dbReference type="SUPFAM" id="SSF56112">
    <property type="entry name" value="Protein kinase-like (PK-like)"/>
    <property type="match status" value="1"/>
</dbReference>
<sequence length="255" mass="30288">MEIEYPKTIVDMLKEEIHIIRSDGRIEIVRLLENIMPFSIGAEAIIYRARFLGIDVIIKWRFPKNFMPRDLDIAFRRDRTEREAKIMFKLLQANINIPTPLYVEPDDGIIIMEYIDGNSFRELIDHMNEEELCLISRAVGIYTGTMHNLHIVHGDLTTSNVMIENRTRDIYLIDFGLSDFSKRMEDYAVDLHIYFRSIESTHYRYEDILKKCFINGYSEVMGSEKTIKVLRLVDDIRKRGRYVAERKLRSEWRQI</sequence>
<dbReference type="PROSITE" id="PS00109">
    <property type="entry name" value="PROTEIN_KINASE_TYR"/>
    <property type="match status" value="1"/>
</dbReference>
<proteinExistence type="inferred from homology"/>
<keyword evidence="7 12" id="KW-0418">Kinase</keyword>
<dbReference type="Gene3D" id="1.10.510.10">
    <property type="entry name" value="Transferase(Phosphotransferase) domain 1"/>
    <property type="match status" value="1"/>
</dbReference>
<dbReference type="EC" id="2.7.11.1" evidence="2"/>
<dbReference type="Pfam" id="PF01163">
    <property type="entry name" value="RIO1"/>
    <property type="match status" value="1"/>
</dbReference>
<gene>
    <name evidence="12" type="ordered locus">Igag_1099</name>
</gene>
<keyword evidence="13" id="KW-1185">Reference proteome</keyword>
<comment type="catalytic activity">
    <reaction evidence="10">
        <text>L-seryl-[protein] + ATP = O-phospho-L-seryl-[protein] + ADP + H(+)</text>
        <dbReference type="Rhea" id="RHEA:17989"/>
        <dbReference type="Rhea" id="RHEA-COMP:9863"/>
        <dbReference type="Rhea" id="RHEA-COMP:11604"/>
        <dbReference type="ChEBI" id="CHEBI:15378"/>
        <dbReference type="ChEBI" id="CHEBI:29999"/>
        <dbReference type="ChEBI" id="CHEBI:30616"/>
        <dbReference type="ChEBI" id="CHEBI:83421"/>
        <dbReference type="ChEBI" id="CHEBI:456216"/>
        <dbReference type="EC" id="2.7.11.1"/>
    </reaction>
</comment>
<name>E0SNW6_IGNAA</name>
<dbReference type="GO" id="GO:0005829">
    <property type="term" value="C:cytosol"/>
    <property type="evidence" value="ECO:0007669"/>
    <property type="project" value="TreeGrafter"/>
</dbReference>
<dbReference type="InterPro" id="IPR008266">
    <property type="entry name" value="Tyr_kinase_AS"/>
</dbReference>
<protein>
    <recommendedName>
        <fullName evidence="2">non-specific serine/threonine protein kinase</fullName>
        <ecNumber evidence="2">2.7.11.1</ecNumber>
    </recommendedName>
</protein>
<comment type="catalytic activity">
    <reaction evidence="9">
        <text>L-threonyl-[protein] + ATP = O-phospho-L-threonyl-[protein] + ADP + H(+)</text>
        <dbReference type="Rhea" id="RHEA:46608"/>
        <dbReference type="Rhea" id="RHEA-COMP:11060"/>
        <dbReference type="Rhea" id="RHEA-COMP:11605"/>
        <dbReference type="ChEBI" id="CHEBI:15378"/>
        <dbReference type="ChEBI" id="CHEBI:30013"/>
        <dbReference type="ChEBI" id="CHEBI:30616"/>
        <dbReference type="ChEBI" id="CHEBI:61977"/>
        <dbReference type="ChEBI" id="CHEBI:456216"/>
        <dbReference type="EC" id="2.7.11.1"/>
    </reaction>
</comment>
<dbReference type="InterPro" id="IPR011009">
    <property type="entry name" value="Kinase-like_dom_sf"/>
</dbReference>
<dbReference type="NCBIfam" id="NF011463">
    <property type="entry name" value="PRK14879.1-4"/>
    <property type="match status" value="1"/>
</dbReference>